<dbReference type="GO" id="GO:0008810">
    <property type="term" value="F:cellulase activity"/>
    <property type="evidence" value="ECO:0007669"/>
    <property type="project" value="UniProtKB-EC"/>
</dbReference>
<comment type="similarity">
    <text evidence="2">Belongs to the glycosyl hydrolase 5 (cellulase A) family.</text>
</comment>
<dbReference type="WBParaSite" id="MBELARI_LOCUS7354">
    <property type="protein sequence ID" value="MBELARI_LOCUS7354"/>
    <property type="gene ID" value="MBELARI_LOCUS7354"/>
</dbReference>
<dbReference type="Gene3D" id="1.10.510.10">
    <property type="entry name" value="Transferase(Phosphotransferase) domain 1"/>
    <property type="match status" value="2"/>
</dbReference>
<dbReference type="Gene3D" id="3.20.20.80">
    <property type="entry name" value="Glycosidases"/>
    <property type="match status" value="2"/>
</dbReference>
<feature type="chain" id="PRO_5041936740" description="cellulase" evidence="11">
    <location>
        <begin position="18"/>
        <end position="868"/>
    </location>
</feature>
<organism evidence="14 15">
    <name type="scientific">Mesorhabditis belari</name>
    <dbReference type="NCBI Taxonomy" id="2138241"/>
    <lineage>
        <taxon>Eukaryota</taxon>
        <taxon>Metazoa</taxon>
        <taxon>Ecdysozoa</taxon>
        <taxon>Nematoda</taxon>
        <taxon>Chromadorea</taxon>
        <taxon>Rhabditida</taxon>
        <taxon>Rhabditina</taxon>
        <taxon>Rhabditomorpha</taxon>
        <taxon>Rhabditoidea</taxon>
        <taxon>Rhabditidae</taxon>
        <taxon>Mesorhabditinae</taxon>
        <taxon>Mesorhabditis</taxon>
    </lineage>
</organism>
<feature type="domain" description="Serine-threonine/tyrosine-protein kinase catalytic" evidence="13">
    <location>
        <begin position="504"/>
        <end position="586"/>
    </location>
</feature>
<evidence type="ECO:0000256" key="6">
    <source>
        <dbReference type="ARBA" id="ARBA00023001"/>
    </source>
</evidence>
<evidence type="ECO:0000259" key="13">
    <source>
        <dbReference type="Pfam" id="PF07714"/>
    </source>
</evidence>
<dbReference type="InterPro" id="IPR001245">
    <property type="entry name" value="Ser-Thr/Tyr_kinase_cat_dom"/>
</dbReference>
<reference evidence="15" key="1">
    <citation type="submission" date="2024-02" db="UniProtKB">
        <authorList>
            <consortium name="WormBaseParasite"/>
        </authorList>
    </citation>
    <scope>IDENTIFICATION</scope>
</reference>
<evidence type="ECO:0000256" key="4">
    <source>
        <dbReference type="ARBA" id="ARBA00022729"/>
    </source>
</evidence>
<evidence type="ECO:0000259" key="12">
    <source>
        <dbReference type="Pfam" id="PF00150"/>
    </source>
</evidence>
<keyword evidence="14" id="KW-1185">Reference proteome</keyword>
<feature type="compositionally biased region" description="Low complexity" evidence="10">
    <location>
        <begin position="296"/>
        <end position="316"/>
    </location>
</feature>
<feature type="region of interest" description="Disordered" evidence="10">
    <location>
        <begin position="253"/>
        <end position="316"/>
    </location>
</feature>
<keyword evidence="9" id="KW-0624">Polysaccharide degradation</keyword>
<evidence type="ECO:0000256" key="7">
    <source>
        <dbReference type="ARBA" id="ARBA00023277"/>
    </source>
</evidence>
<protein>
    <recommendedName>
        <fullName evidence="3">cellulase</fullName>
        <ecNumber evidence="3">3.2.1.4</ecNumber>
    </recommendedName>
</protein>
<dbReference type="InterPro" id="IPR017853">
    <property type="entry name" value="GH"/>
</dbReference>
<dbReference type="Proteomes" id="UP000887575">
    <property type="component" value="Unassembled WGS sequence"/>
</dbReference>
<comment type="catalytic activity">
    <reaction evidence="1">
        <text>Endohydrolysis of (1-&gt;4)-beta-D-glucosidic linkages in cellulose, lichenin and cereal beta-D-glucans.</text>
        <dbReference type="EC" id="3.2.1.4"/>
    </reaction>
</comment>
<dbReference type="InterPro" id="IPR011009">
    <property type="entry name" value="Kinase-like_dom_sf"/>
</dbReference>
<dbReference type="InterPro" id="IPR008965">
    <property type="entry name" value="CBM2/CBM3_carb-bd_dom_sf"/>
</dbReference>
<evidence type="ECO:0000313" key="15">
    <source>
        <dbReference type="WBParaSite" id="MBELARI_LOCUS7354"/>
    </source>
</evidence>
<feature type="signal peptide" evidence="11">
    <location>
        <begin position="1"/>
        <end position="17"/>
    </location>
</feature>
<dbReference type="GO" id="GO:0030245">
    <property type="term" value="P:cellulose catabolic process"/>
    <property type="evidence" value="ECO:0007669"/>
    <property type="project" value="UniProtKB-KW"/>
</dbReference>
<dbReference type="SUPFAM" id="SSF51445">
    <property type="entry name" value="(Trans)glycosidases"/>
    <property type="match status" value="1"/>
</dbReference>
<keyword evidence="6" id="KW-0136">Cellulose degradation</keyword>
<accession>A0AAF3JAY5</accession>
<dbReference type="PANTHER" id="PTHR34142:SF1">
    <property type="entry name" value="GLYCOSIDE HYDROLASE FAMILY 5 DOMAIN-CONTAINING PROTEIN"/>
    <property type="match status" value="1"/>
</dbReference>
<proteinExistence type="inferred from homology"/>
<dbReference type="AlphaFoldDB" id="A0AAF3JAY5"/>
<keyword evidence="5" id="KW-0378">Hydrolase</keyword>
<dbReference type="Pfam" id="PF07714">
    <property type="entry name" value="PK_Tyr_Ser-Thr"/>
    <property type="match status" value="1"/>
</dbReference>
<name>A0AAF3JAY5_9BILA</name>
<dbReference type="SUPFAM" id="SSF49384">
    <property type="entry name" value="Carbohydrate-binding domain"/>
    <property type="match status" value="1"/>
</dbReference>
<evidence type="ECO:0000256" key="9">
    <source>
        <dbReference type="ARBA" id="ARBA00023326"/>
    </source>
</evidence>
<sequence length="868" mass="96336">MLSKCLLYVFAIGLQAAAPPYGQLSVVGKNLVGANGQKVALHGMSLFWSQWTEGSTFYNKATIQALKCSWNANVVRAAMGVEAKQGGYLNNPTTRKAELAKLYAVVDAAIDAGIYVIIDWHDHNAQNHASAAVSFFSAVSQKYASYPNVIYETFNEPLQDVDVAAGNPLSGSNLMYTLHYYAATHKQYLRDKAQTALNQGLPIFVTEYGTVEHTGDGQVDQQSSNDWYTFLEDNKISYVNWAISDKAEGSAALKPGTTAQQVGDDSRLTTSGRFVKNRMRDQENGIACSGVSNPRQTSPPQTNRPNTTPRRKNGSSGLLVSVVSVNSWGNGAQYKLVFQNTGSHAICGATFQLNLNGLNRDNHWNFDPSGSAWVLPSWTCRRHVSHIGLELGNNTAMGQALNTCEDVQTTCGNQKYRFVQVNTKCQIAMKCFVINGGDPLMSKQNLAAVTQELRALKMLIHKNIVEFKGHFEHQENHNHYQVIVLEYLPNGSLDEVIFNPNYSFTDHTNSRRNDVWSTGVVMWEMFARKHCFKKESGQGRLEELSRKWELKPPKLETDHPFAGIVRKCLIQNVTRRPVASEIHEDLLSIQVAYVSDYSKREFKPFAKQEPTSMKHLDFDAMLEPEIPKGFEKSSVSEDLPTTSINSSLSSSHKHISLTPFVTLSTHSNSSSMMSTSENMTQKLSDVEQLLTRKGVASQIPDIVVSTSSSSNHSSISLPHSVTLSTSTASTDNDIIERLEDGELGVKVESQVLKQNNVLAADQLTQKLMDLSITISNVVDTIEQIQCPRTASASGKAQLSSLPAQSNPSSDFWETILQQLIQLIFMINKKRQRADINREISLILSEKLRQLIWQMKEETGEEESPSTSF</sequence>
<dbReference type="SUPFAM" id="SSF56112">
    <property type="entry name" value="Protein kinase-like (PK-like)"/>
    <property type="match status" value="1"/>
</dbReference>
<evidence type="ECO:0000256" key="3">
    <source>
        <dbReference type="ARBA" id="ARBA00012601"/>
    </source>
</evidence>
<keyword evidence="8" id="KW-0326">Glycosidase</keyword>
<dbReference type="PANTHER" id="PTHR34142">
    <property type="entry name" value="ENDO-BETA-1,4-GLUCANASE A"/>
    <property type="match status" value="1"/>
</dbReference>
<evidence type="ECO:0000256" key="2">
    <source>
        <dbReference type="ARBA" id="ARBA00005641"/>
    </source>
</evidence>
<feature type="compositionally biased region" description="Polar residues" evidence="10">
    <location>
        <begin position="257"/>
        <end position="272"/>
    </location>
</feature>
<evidence type="ECO:0000256" key="5">
    <source>
        <dbReference type="ARBA" id="ARBA00022801"/>
    </source>
</evidence>
<evidence type="ECO:0000313" key="14">
    <source>
        <dbReference type="Proteomes" id="UP000887575"/>
    </source>
</evidence>
<feature type="domain" description="Glycoside hydrolase family 5" evidence="12">
    <location>
        <begin position="162"/>
        <end position="246"/>
    </location>
</feature>
<dbReference type="GO" id="GO:0004672">
    <property type="term" value="F:protein kinase activity"/>
    <property type="evidence" value="ECO:0007669"/>
    <property type="project" value="InterPro"/>
</dbReference>
<dbReference type="InterPro" id="IPR018087">
    <property type="entry name" value="Glyco_hydro_5_CS"/>
</dbReference>
<dbReference type="InterPro" id="IPR001547">
    <property type="entry name" value="Glyco_hydro_5"/>
</dbReference>
<dbReference type="EC" id="3.2.1.4" evidence="3"/>
<evidence type="ECO:0000256" key="1">
    <source>
        <dbReference type="ARBA" id="ARBA00000966"/>
    </source>
</evidence>
<keyword evidence="4 11" id="KW-0732">Signal</keyword>
<dbReference type="PROSITE" id="PS00659">
    <property type="entry name" value="GLYCOSYL_HYDROL_F5"/>
    <property type="match status" value="1"/>
</dbReference>
<dbReference type="Pfam" id="PF00150">
    <property type="entry name" value="Cellulase"/>
    <property type="match status" value="2"/>
</dbReference>
<evidence type="ECO:0000256" key="10">
    <source>
        <dbReference type="SAM" id="MobiDB-lite"/>
    </source>
</evidence>
<feature type="domain" description="Glycoside hydrolase family 5" evidence="12">
    <location>
        <begin position="33"/>
        <end position="159"/>
    </location>
</feature>
<evidence type="ECO:0000256" key="8">
    <source>
        <dbReference type="ARBA" id="ARBA00023295"/>
    </source>
</evidence>
<dbReference type="GO" id="GO:0030246">
    <property type="term" value="F:carbohydrate binding"/>
    <property type="evidence" value="ECO:0007669"/>
    <property type="project" value="InterPro"/>
</dbReference>
<evidence type="ECO:0000256" key="11">
    <source>
        <dbReference type="SAM" id="SignalP"/>
    </source>
</evidence>
<keyword evidence="7" id="KW-0119">Carbohydrate metabolism</keyword>